<dbReference type="Proteomes" id="UP001215598">
    <property type="component" value="Unassembled WGS sequence"/>
</dbReference>
<name>A0AAD7IX52_9AGAR</name>
<evidence type="ECO:0000313" key="1">
    <source>
        <dbReference type="EMBL" id="KAJ7752297.1"/>
    </source>
</evidence>
<accession>A0AAD7IX52</accession>
<gene>
    <name evidence="1" type="ORF">B0H16DRAFT_1459893</name>
</gene>
<dbReference type="AlphaFoldDB" id="A0AAD7IX52"/>
<reference evidence="1" key="1">
    <citation type="submission" date="2023-03" db="EMBL/GenBank/DDBJ databases">
        <title>Massive genome expansion in bonnet fungi (Mycena s.s.) driven by repeated elements and novel gene families across ecological guilds.</title>
        <authorList>
            <consortium name="Lawrence Berkeley National Laboratory"/>
            <person name="Harder C.B."/>
            <person name="Miyauchi S."/>
            <person name="Viragh M."/>
            <person name="Kuo A."/>
            <person name="Thoen E."/>
            <person name="Andreopoulos B."/>
            <person name="Lu D."/>
            <person name="Skrede I."/>
            <person name="Drula E."/>
            <person name="Henrissat B."/>
            <person name="Morin E."/>
            <person name="Kohler A."/>
            <person name="Barry K."/>
            <person name="LaButti K."/>
            <person name="Morin E."/>
            <person name="Salamov A."/>
            <person name="Lipzen A."/>
            <person name="Mereny Z."/>
            <person name="Hegedus B."/>
            <person name="Baldrian P."/>
            <person name="Stursova M."/>
            <person name="Weitz H."/>
            <person name="Taylor A."/>
            <person name="Grigoriev I.V."/>
            <person name="Nagy L.G."/>
            <person name="Martin F."/>
            <person name="Kauserud H."/>
        </authorList>
    </citation>
    <scope>NUCLEOTIDE SEQUENCE</scope>
    <source>
        <strain evidence="1">CBHHK182m</strain>
    </source>
</reference>
<proteinExistence type="predicted"/>
<evidence type="ECO:0000313" key="2">
    <source>
        <dbReference type="Proteomes" id="UP001215598"/>
    </source>
</evidence>
<comment type="caution">
    <text evidence="1">The sequence shown here is derived from an EMBL/GenBank/DDBJ whole genome shotgun (WGS) entry which is preliminary data.</text>
</comment>
<keyword evidence="2" id="KW-1185">Reference proteome</keyword>
<protein>
    <submittedName>
        <fullName evidence="1">Uncharacterized protein</fullName>
    </submittedName>
</protein>
<organism evidence="1 2">
    <name type="scientific">Mycena metata</name>
    <dbReference type="NCBI Taxonomy" id="1033252"/>
    <lineage>
        <taxon>Eukaryota</taxon>
        <taxon>Fungi</taxon>
        <taxon>Dikarya</taxon>
        <taxon>Basidiomycota</taxon>
        <taxon>Agaricomycotina</taxon>
        <taxon>Agaricomycetes</taxon>
        <taxon>Agaricomycetidae</taxon>
        <taxon>Agaricales</taxon>
        <taxon>Marasmiineae</taxon>
        <taxon>Mycenaceae</taxon>
        <taxon>Mycena</taxon>
    </lineage>
</organism>
<dbReference type="EMBL" id="JARKIB010000059">
    <property type="protein sequence ID" value="KAJ7752297.1"/>
    <property type="molecule type" value="Genomic_DNA"/>
</dbReference>
<sequence>MLAPRAAGERERERGEEVLSVRSGSAIDVAGVQARATRGGCWRRQYLPARVVGGMGDGRRASASSGVRGVRAWTQGRSAQDVVTGRAGVYRPGCGALRGDVCNMRVRPRSSRRWIESNRAGVGVGGADARRVPGTSSARRRGGCAMVTRTGGLECRHDLRLRVAAAVGEVHAGWDWGDGHGHGPRVDGDAVRTRVTCARFGGEEAFGRLGELVESAALLSTMSMASHSRSKGRNETIHLLLCSRSLPVLGATRAGGIRAVDRSCSPALSILASLRSHFRSLTPSFVASSPAHDPQAARVIDVPLMQYIQHVLDAVIHYLQQVTASNGGINAFPRVFSPHQNRQFYAHFYDYFDY</sequence>